<protein>
    <recommendedName>
        <fullName evidence="3">YpjP-like protein</fullName>
    </recommendedName>
</protein>
<evidence type="ECO:0000313" key="1">
    <source>
        <dbReference type="EMBL" id="MBP1970179.1"/>
    </source>
</evidence>
<comment type="caution">
    <text evidence="1">The sequence shown here is derived from an EMBL/GenBank/DDBJ whole genome shotgun (WGS) entry which is preliminary data.</text>
</comment>
<evidence type="ECO:0000313" key="2">
    <source>
        <dbReference type="Proteomes" id="UP001519345"/>
    </source>
</evidence>
<keyword evidence="2" id="KW-1185">Reference proteome</keyword>
<dbReference type="Pfam" id="PF14005">
    <property type="entry name" value="YpjP"/>
    <property type="match status" value="1"/>
</dbReference>
<dbReference type="Proteomes" id="UP001519345">
    <property type="component" value="Unassembled WGS sequence"/>
</dbReference>
<evidence type="ECO:0008006" key="3">
    <source>
        <dbReference type="Google" id="ProtNLM"/>
    </source>
</evidence>
<name>A0ABS4IJJ7_9BACI</name>
<organism evidence="1 2">
    <name type="scientific">Virgibacillus natechei</name>
    <dbReference type="NCBI Taxonomy" id="1216297"/>
    <lineage>
        <taxon>Bacteria</taxon>
        <taxon>Bacillati</taxon>
        <taxon>Bacillota</taxon>
        <taxon>Bacilli</taxon>
        <taxon>Bacillales</taxon>
        <taxon>Bacillaceae</taxon>
        <taxon>Virgibacillus</taxon>
    </lineage>
</organism>
<dbReference type="RefSeq" id="WP_209463322.1">
    <property type="nucleotide sequence ID" value="NZ_CP110224.1"/>
</dbReference>
<reference evidence="1 2" key="1">
    <citation type="submission" date="2021-03" db="EMBL/GenBank/DDBJ databases">
        <title>Genomic Encyclopedia of Type Strains, Phase IV (KMG-IV): sequencing the most valuable type-strain genomes for metagenomic binning, comparative biology and taxonomic classification.</title>
        <authorList>
            <person name="Goeker M."/>
        </authorList>
    </citation>
    <scope>NUCLEOTIDE SEQUENCE [LARGE SCALE GENOMIC DNA]</scope>
    <source>
        <strain evidence="1 2">DSM 25609</strain>
    </source>
</reference>
<dbReference type="EMBL" id="JAGGKX010000011">
    <property type="protein sequence ID" value="MBP1970179.1"/>
    <property type="molecule type" value="Genomic_DNA"/>
</dbReference>
<gene>
    <name evidence="1" type="ORF">J2Z83_002297</name>
</gene>
<sequence length="198" mass="23121">MKMWMRKTAVVLITIMTLGMYTPSVLLPTETEEHKGREDSDESVANAVSIADEVDEIDVTLEPDDDYFIRAMTEKAKEQTLTKLGPRIVNQVDDDFTEMILPKMEEVLEGILAEAGQDKLEYYGITEHPASGEGERIFNIHDYHKEQDIAKFHVRRENRPLEGYWFNFHYHLSDDSFEKHHLIGEIYWDKNMPPKWMA</sequence>
<accession>A0ABS4IJJ7</accession>
<proteinExistence type="predicted"/>
<dbReference type="InterPro" id="IPR025616">
    <property type="entry name" value="YpjP"/>
</dbReference>